<organism evidence="10 11">
    <name type="scientific">Ceratodon purpureus</name>
    <name type="common">Fire moss</name>
    <name type="synonym">Dicranum purpureum</name>
    <dbReference type="NCBI Taxonomy" id="3225"/>
    <lineage>
        <taxon>Eukaryota</taxon>
        <taxon>Viridiplantae</taxon>
        <taxon>Streptophyta</taxon>
        <taxon>Embryophyta</taxon>
        <taxon>Bryophyta</taxon>
        <taxon>Bryophytina</taxon>
        <taxon>Bryopsida</taxon>
        <taxon>Dicranidae</taxon>
        <taxon>Pseudoditrichales</taxon>
        <taxon>Ditrichaceae</taxon>
        <taxon>Ceratodon</taxon>
    </lineage>
</organism>
<keyword evidence="11" id="KW-1185">Reference proteome</keyword>
<evidence type="ECO:0000256" key="7">
    <source>
        <dbReference type="SAM" id="Coils"/>
    </source>
</evidence>
<dbReference type="PANTHER" id="PTHR15654">
    <property type="entry name" value="COILED-COIL DOMAIN-CONTAINING PROTEIN 113-RELATED"/>
    <property type="match status" value="1"/>
</dbReference>
<dbReference type="GO" id="GO:0036064">
    <property type="term" value="C:ciliary basal body"/>
    <property type="evidence" value="ECO:0007669"/>
    <property type="project" value="TreeGrafter"/>
</dbReference>
<name>A0A8T0GUI2_CERPU</name>
<dbReference type="AlphaFoldDB" id="A0A8T0GUI2"/>
<feature type="compositionally biased region" description="Acidic residues" evidence="8">
    <location>
        <begin position="12"/>
        <end position="22"/>
    </location>
</feature>
<feature type="domain" description="CCDC113/CCDC96 coiled-coil" evidence="9">
    <location>
        <begin position="237"/>
        <end position="405"/>
    </location>
</feature>
<reference evidence="10" key="1">
    <citation type="submission" date="2020-06" db="EMBL/GenBank/DDBJ databases">
        <title>WGS assembly of Ceratodon purpureus strain R40.</title>
        <authorList>
            <person name="Carey S.B."/>
            <person name="Jenkins J."/>
            <person name="Shu S."/>
            <person name="Lovell J.T."/>
            <person name="Sreedasyam A."/>
            <person name="Maumus F."/>
            <person name="Tiley G.P."/>
            <person name="Fernandez-Pozo N."/>
            <person name="Barry K."/>
            <person name="Chen C."/>
            <person name="Wang M."/>
            <person name="Lipzen A."/>
            <person name="Daum C."/>
            <person name="Saski C.A."/>
            <person name="Payton A.C."/>
            <person name="Mcbreen J.C."/>
            <person name="Conrad R.E."/>
            <person name="Kollar L.M."/>
            <person name="Olsson S."/>
            <person name="Huttunen S."/>
            <person name="Landis J.B."/>
            <person name="Wickett N.J."/>
            <person name="Johnson M.G."/>
            <person name="Rensing S.A."/>
            <person name="Grimwood J."/>
            <person name="Schmutz J."/>
            <person name="Mcdaniel S.F."/>
        </authorList>
    </citation>
    <scope>NUCLEOTIDE SEQUENCE</scope>
    <source>
        <strain evidence="10">R40</strain>
    </source>
</reference>
<evidence type="ECO:0000313" key="11">
    <source>
        <dbReference type="Proteomes" id="UP000822688"/>
    </source>
</evidence>
<gene>
    <name evidence="10" type="ORF">KC19_10G191600</name>
</gene>
<evidence type="ECO:0000259" key="9">
    <source>
        <dbReference type="Pfam" id="PF13870"/>
    </source>
</evidence>
<comment type="subcellular location">
    <subcellularLocation>
        <location evidence="1">Cell projection</location>
        <location evidence="1">Cilium</location>
    </subcellularLocation>
</comment>
<accession>A0A8T0GUI2</accession>
<evidence type="ECO:0000313" key="10">
    <source>
        <dbReference type="EMBL" id="KAG0560592.1"/>
    </source>
</evidence>
<sequence length="427" mass="47733">MAEDPEPAALDDSPDGNADDLDASPQADEDAKPAPLPVPDVGAARAALDATITLKGHVDLENNLLSEHLMRLMMRSGSGDNMPIQSLDSLEELDEVYEEVEENQGFNPLGGRTSSSRMSYNIPSPSSDGRGGPGAYRPSWMRGTHEMERGLSMEERCDIAVAETKSIQDQMNIYRQESERILDELQAAYDESELRIGEIRRDIGDFGREVMAEAAERGARVASSEHVLKFLQDRIKTTRFTIEKLRERNATLHGNIAKTEAALEIKKDLSDVLHAVDFDQLAIQKQQLEGRLRDRDKEVFRLKGENLKTEKALEKAQAQLGVLSEKYKIIKATIIERKPQLQRVKEDMAKALETRGKARDAYAQAVKDRDQSKGEKKPSVMEYLGLKKKVSDLQQIAHAMHMKVEVADLTSTQLGVKLRKAIRSSQK</sequence>
<dbReference type="Proteomes" id="UP000822688">
    <property type="component" value="Chromosome 10"/>
</dbReference>
<feature type="compositionally biased region" description="Polar residues" evidence="8">
    <location>
        <begin position="112"/>
        <end position="122"/>
    </location>
</feature>
<evidence type="ECO:0000256" key="4">
    <source>
        <dbReference type="ARBA" id="ARBA00023273"/>
    </source>
</evidence>
<feature type="coiled-coil region" evidence="7">
    <location>
        <begin position="228"/>
        <end position="262"/>
    </location>
</feature>
<feature type="coiled-coil region" evidence="7">
    <location>
        <begin position="171"/>
        <end position="202"/>
    </location>
</feature>
<feature type="region of interest" description="Disordered" evidence="8">
    <location>
        <begin position="102"/>
        <end position="138"/>
    </location>
</feature>
<evidence type="ECO:0000256" key="3">
    <source>
        <dbReference type="ARBA" id="ARBA00023054"/>
    </source>
</evidence>
<keyword evidence="2" id="KW-0970">Cilium biogenesis/degradation</keyword>
<dbReference type="OrthoDB" id="10259713at2759"/>
<evidence type="ECO:0000256" key="8">
    <source>
        <dbReference type="SAM" id="MobiDB-lite"/>
    </source>
</evidence>
<evidence type="ECO:0000256" key="6">
    <source>
        <dbReference type="ARBA" id="ARBA00044798"/>
    </source>
</evidence>
<keyword evidence="3 7" id="KW-0175">Coiled coil</keyword>
<dbReference type="GO" id="GO:0005930">
    <property type="term" value="C:axoneme"/>
    <property type="evidence" value="ECO:0007669"/>
    <property type="project" value="TreeGrafter"/>
</dbReference>
<dbReference type="GO" id="GO:0060271">
    <property type="term" value="P:cilium assembly"/>
    <property type="evidence" value="ECO:0007669"/>
    <property type="project" value="TreeGrafter"/>
</dbReference>
<dbReference type="Pfam" id="PF13870">
    <property type="entry name" value="CCDC113_CCDC96_CC"/>
    <property type="match status" value="1"/>
</dbReference>
<comment type="similarity">
    <text evidence="5">Belongs to the CFAP263 family.</text>
</comment>
<dbReference type="EMBL" id="CM026431">
    <property type="protein sequence ID" value="KAG0560592.1"/>
    <property type="molecule type" value="Genomic_DNA"/>
</dbReference>
<proteinExistence type="inferred from homology"/>
<dbReference type="InterPro" id="IPR025254">
    <property type="entry name" value="CCDC113/CCDC96_CC"/>
</dbReference>
<evidence type="ECO:0000256" key="5">
    <source>
        <dbReference type="ARBA" id="ARBA00044506"/>
    </source>
</evidence>
<evidence type="ECO:0000256" key="1">
    <source>
        <dbReference type="ARBA" id="ARBA00004138"/>
    </source>
</evidence>
<dbReference type="InterPro" id="IPR051885">
    <property type="entry name" value="CC_CF"/>
</dbReference>
<dbReference type="PANTHER" id="PTHR15654:SF2">
    <property type="entry name" value="COILED-COIL DOMAIN-CONTAINING PROTEIN 113"/>
    <property type="match status" value="1"/>
</dbReference>
<keyword evidence="4" id="KW-0966">Cell projection</keyword>
<evidence type="ECO:0000256" key="2">
    <source>
        <dbReference type="ARBA" id="ARBA00022794"/>
    </source>
</evidence>
<protein>
    <recommendedName>
        <fullName evidence="6">Cilia- and flagella-associated protein 263</fullName>
    </recommendedName>
</protein>
<feature type="region of interest" description="Disordered" evidence="8">
    <location>
        <begin position="1"/>
        <end position="39"/>
    </location>
</feature>
<comment type="caution">
    <text evidence="10">The sequence shown here is derived from an EMBL/GenBank/DDBJ whole genome shotgun (WGS) entry which is preliminary data.</text>
</comment>